<dbReference type="PANTHER" id="PTHR42919">
    <property type="entry name" value="N-ALPHA-ACETYLTRANSFERASE"/>
    <property type="match status" value="1"/>
</dbReference>
<comment type="caution">
    <text evidence="4">The sequence shown here is derived from an EMBL/GenBank/DDBJ whole genome shotgun (WGS) entry which is preliminary data.</text>
</comment>
<evidence type="ECO:0000313" key="5">
    <source>
        <dbReference type="Proteomes" id="UP001065593"/>
    </source>
</evidence>
<keyword evidence="5" id="KW-1185">Reference proteome</keyword>
<feature type="domain" description="N-acetyltransferase" evidence="3">
    <location>
        <begin position="10"/>
        <end position="145"/>
    </location>
</feature>
<reference evidence="4" key="1">
    <citation type="submission" date="2022-08" db="EMBL/GenBank/DDBJ databases">
        <title>Draft genome sequence of Lysinibacillus sp. strain KH24.</title>
        <authorList>
            <person name="Kanbe H."/>
            <person name="Itoh H."/>
        </authorList>
    </citation>
    <scope>NUCLEOTIDE SEQUENCE</scope>
    <source>
        <strain evidence="4">KH24</strain>
    </source>
</reference>
<accession>A0ABQ5NKJ8</accession>
<dbReference type="Gene3D" id="3.40.630.30">
    <property type="match status" value="1"/>
</dbReference>
<keyword evidence="2" id="KW-0012">Acyltransferase</keyword>
<organism evidence="4 5">
    <name type="scientific">Lysinibacillus piscis</name>
    <dbReference type="NCBI Taxonomy" id="2518931"/>
    <lineage>
        <taxon>Bacteria</taxon>
        <taxon>Bacillati</taxon>
        <taxon>Bacillota</taxon>
        <taxon>Bacilli</taxon>
        <taxon>Bacillales</taxon>
        <taxon>Bacillaceae</taxon>
        <taxon>Lysinibacillus</taxon>
    </lineage>
</organism>
<dbReference type="SUPFAM" id="SSF55729">
    <property type="entry name" value="Acyl-CoA N-acyltransferases (Nat)"/>
    <property type="match status" value="1"/>
</dbReference>
<dbReference type="InterPro" id="IPR051556">
    <property type="entry name" value="N-term/lysine_N-AcTrnsfr"/>
</dbReference>
<dbReference type="Pfam" id="PF00583">
    <property type="entry name" value="Acetyltransf_1"/>
    <property type="match status" value="1"/>
</dbReference>
<evidence type="ECO:0000256" key="1">
    <source>
        <dbReference type="ARBA" id="ARBA00022679"/>
    </source>
</evidence>
<evidence type="ECO:0000313" key="4">
    <source>
        <dbReference type="EMBL" id="GLC88891.1"/>
    </source>
</evidence>
<name>A0ABQ5NKJ8_9BACI</name>
<keyword evidence="1" id="KW-0808">Transferase</keyword>
<evidence type="ECO:0000259" key="3">
    <source>
        <dbReference type="PROSITE" id="PS51186"/>
    </source>
</evidence>
<dbReference type="PROSITE" id="PS51186">
    <property type="entry name" value="GNAT"/>
    <property type="match status" value="1"/>
</dbReference>
<dbReference type="InterPro" id="IPR000182">
    <property type="entry name" value="GNAT_dom"/>
</dbReference>
<evidence type="ECO:0000256" key="2">
    <source>
        <dbReference type="ARBA" id="ARBA00023315"/>
    </source>
</evidence>
<dbReference type="EMBL" id="BRZA01000002">
    <property type="protein sequence ID" value="GLC88891.1"/>
    <property type="molecule type" value="Genomic_DNA"/>
</dbReference>
<dbReference type="Proteomes" id="UP001065593">
    <property type="component" value="Unassembled WGS sequence"/>
</dbReference>
<dbReference type="CDD" id="cd04301">
    <property type="entry name" value="NAT_SF"/>
    <property type="match status" value="1"/>
</dbReference>
<protein>
    <recommendedName>
        <fullName evidence="3">N-acetyltransferase domain-containing protein</fullName>
    </recommendedName>
</protein>
<sequence length="155" mass="17550">MYIQRNEQPTEIIQVIHAAFQRYENEPVPSSALQETALSIQEELNQGVLIFGASEQDTLIAVVKCTIQQASLYFSRLAVLPSAQGKGVATQLLYFIEQFAIAQQLSYITCKVRQSEQKNICYYQKLGYRIILEETIVSTMGSRIPIVTMEKILKV</sequence>
<dbReference type="RefSeq" id="WP_264988643.1">
    <property type="nucleotide sequence ID" value="NZ_BRZA01000002.1"/>
</dbReference>
<dbReference type="InterPro" id="IPR016181">
    <property type="entry name" value="Acyl_CoA_acyltransferase"/>
</dbReference>
<dbReference type="PANTHER" id="PTHR42919:SF8">
    <property type="entry name" value="N-ALPHA-ACETYLTRANSFERASE 50"/>
    <property type="match status" value="1"/>
</dbReference>
<proteinExistence type="predicted"/>
<gene>
    <name evidence="4" type="ORF">LYSBPC_20180</name>
</gene>